<protein>
    <submittedName>
        <fullName evidence="2">Uncharacterized protein</fullName>
    </submittedName>
</protein>
<evidence type="ECO:0000256" key="1">
    <source>
        <dbReference type="SAM" id="MobiDB-lite"/>
    </source>
</evidence>
<feature type="region of interest" description="Disordered" evidence="1">
    <location>
        <begin position="123"/>
        <end position="262"/>
    </location>
</feature>
<organism evidence="2 3">
    <name type="scientific">Erythroxylum novogranatense</name>
    <dbReference type="NCBI Taxonomy" id="1862640"/>
    <lineage>
        <taxon>Eukaryota</taxon>
        <taxon>Viridiplantae</taxon>
        <taxon>Streptophyta</taxon>
        <taxon>Embryophyta</taxon>
        <taxon>Tracheophyta</taxon>
        <taxon>Spermatophyta</taxon>
        <taxon>Magnoliopsida</taxon>
        <taxon>eudicotyledons</taxon>
        <taxon>Gunneridae</taxon>
        <taxon>Pentapetalae</taxon>
        <taxon>rosids</taxon>
        <taxon>fabids</taxon>
        <taxon>Malpighiales</taxon>
        <taxon>Erythroxylaceae</taxon>
        <taxon>Erythroxylum</taxon>
    </lineage>
</organism>
<gene>
    <name evidence="2" type="ORF">K2173_001676</name>
</gene>
<dbReference type="PANTHER" id="PTHR33871:SF1">
    <property type="entry name" value="OS05G0503100 PROTEIN"/>
    <property type="match status" value="1"/>
</dbReference>
<dbReference type="EMBL" id="JAIWQS010000006">
    <property type="protein sequence ID" value="KAJ8761541.1"/>
    <property type="molecule type" value="Genomic_DNA"/>
</dbReference>
<dbReference type="Proteomes" id="UP001159364">
    <property type="component" value="Linkage Group LG06"/>
</dbReference>
<evidence type="ECO:0000313" key="2">
    <source>
        <dbReference type="EMBL" id="KAJ8761541.1"/>
    </source>
</evidence>
<proteinExistence type="predicted"/>
<name>A0AAV8T466_9ROSI</name>
<feature type="compositionally biased region" description="Polar residues" evidence="1">
    <location>
        <begin position="17"/>
        <end position="28"/>
    </location>
</feature>
<feature type="region of interest" description="Disordered" evidence="1">
    <location>
        <begin position="14"/>
        <end position="58"/>
    </location>
</feature>
<dbReference type="AlphaFoldDB" id="A0AAV8T466"/>
<comment type="caution">
    <text evidence="2">The sequence shown here is derived from an EMBL/GenBank/DDBJ whole genome shotgun (WGS) entry which is preliminary data.</text>
</comment>
<reference evidence="2 3" key="1">
    <citation type="submission" date="2021-09" db="EMBL/GenBank/DDBJ databases">
        <title>Genomic insights and catalytic innovation underlie evolution of tropane alkaloids biosynthesis.</title>
        <authorList>
            <person name="Wang Y.-J."/>
            <person name="Tian T."/>
            <person name="Huang J.-P."/>
            <person name="Huang S.-X."/>
        </authorList>
    </citation>
    <scope>NUCLEOTIDE SEQUENCE [LARGE SCALE GENOMIC DNA]</scope>
    <source>
        <strain evidence="2">KIB-2018</strain>
        <tissue evidence="2">Leaf</tissue>
    </source>
</reference>
<accession>A0AAV8T466</accession>
<dbReference type="PANTHER" id="PTHR33871">
    <property type="entry name" value="OS05G0503100 PROTEIN-RELATED"/>
    <property type="match status" value="1"/>
</dbReference>
<feature type="compositionally biased region" description="Polar residues" evidence="1">
    <location>
        <begin position="203"/>
        <end position="229"/>
    </location>
</feature>
<sequence length="275" mass="30242">MGCCVSVNKASEFDKVGSNSLNPRSTLENRAPPPSSLGEETTKEVLAETETPNHKPPLQQQQLIKINNLQEYKDEINVEAHVPGLDQNTKERAMYKNDVQLCQEDDEISEQVSEVCSVSLSASTVNNTKTDDDVEEVKLRVVGSSAPKSHSRNRTFSGDKIGPRKDRPVRNPPTRRVDSSPVKRNNAGLVQSRRVAERRGFRPNQNRKSPGESSGRTSRSPAVNRSAATMRTKPSPGGVIKDPAKNVDNGMNTDSNGGHECLENPHVSLECFIFL</sequence>
<evidence type="ECO:0000313" key="3">
    <source>
        <dbReference type="Proteomes" id="UP001159364"/>
    </source>
</evidence>
<keyword evidence="3" id="KW-1185">Reference proteome</keyword>